<reference evidence="1" key="1">
    <citation type="submission" date="2021-09" db="EMBL/GenBank/DDBJ databases">
        <authorList>
            <consortium name="AG Swart"/>
            <person name="Singh M."/>
            <person name="Singh A."/>
            <person name="Seah K."/>
            <person name="Emmerich C."/>
        </authorList>
    </citation>
    <scope>NUCLEOTIDE SEQUENCE</scope>
    <source>
        <strain evidence="1">ATCC30299</strain>
    </source>
</reference>
<dbReference type="EMBL" id="CAJZBQ010000036">
    <property type="protein sequence ID" value="CAG9324643.1"/>
    <property type="molecule type" value="Genomic_DNA"/>
</dbReference>
<dbReference type="AlphaFoldDB" id="A0AAU9JG73"/>
<accession>A0AAU9JG73</accession>
<sequence length="201" mass="23041">MHKQNIAELYSIYKPRKKKKQAPKNIKTMLTKKENPSNLSMSRLSVKISLSPNDSFQRSHSVFKGRDDMQAIRFETKSVEPLILPPIREKSLEPISKKADNSLLSASPTYDEGFQRLEFLVNRNHSARNNLLSVQQRIMDLGVSNLIKSKKFQSTHQGIENLSFEEIDESLKERGLSNILKTISEEKDIFPSKYGLKLPPL</sequence>
<dbReference type="Proteomes" id="UP001162131">
    <property type="component" value="Unassembled WGS sequence"/>
</dbReference>
<protein>
    <submittedName>
        <fullName evidence="1">Uncharacterized protein</fullName>
    </submittedName>
</protein>
<keyword evidence="2" id="KW-1185">Reference proteome</keyword>
<evidence type="ECO:0000313" key="1">
    <source>
        <dbReference type="EMBL" id="CAG9324643.1"/>
    </source>
</evidence>
<evidence type="ECO:0000313" key="2">
    <source>
        <dbReference type="Proteomes" id="UP001162131"/>
    </source>
</evidence>
<proteinExistence type="predicted"/>
<gene>
    <name evidence="1" type="ORF">BSTOLATCC_MIC36429</name>
</gene>
<name>A0AAU9JG73_9CILI</name>
<comment type="caution">
    <text evidence="1">The sequence shown here is derived from an EMBL/GenBank/DDBJ whole genome shotgun (WGS) entry which is preliminary data.</text>
</comment>
<organism evidence="1 2">
    <name type="scientific">Blepharisma stoltei</name>
    <dbReference type="NCBI Taxonomy" id="1481888"/>
    <lineage>
        <taxon>Eukaryota</taxon>
        <taxon>Sar</taxon>
        <taxon>Alveolata</taxon>
        <taxon>Ciliophora</taxon>
        <taxon>Postciliodesmatophora</taxon>
        <taxon>Heterotrichea</taxon>
        <taxon>Heterotrichida</taxon>
        <taxon>Blepharismidae</taxon>
        <taxon>Blepharisma</taxon>
    </lineage>
</organism>